<evidence type="ECO:0000313" key="2">
    <source>
        <dbReference type="EMBL" id="MBX45886.1"/>
    </source>
</evidence>
<sequence>METVGRYNMQDWIFHCLLSLTFSCNTAILLFFFTPQSNWIQQCKRHHAH</sequence>
<keyword evidence="1" id="KW-0812">Transmembrane</keyword>
<keyword evidence="1" id="KW-0472">Membrane</keyword>
<accession>A0A2P2NTR5</accession>
<proteinExistence type="predicted"/>
<feature type="transmembrane region" description="Helical" evidence="1">
    <location>
        <begin position="12"/>
        <end position="34"/>
    </location>
</feature>
<name>A0A2P2NTR5_RHIMU</name>
<dbReference type="AlphaFoldDB" id="A0A2P2NTR5"/>
<evidence type="ECO:0000256" key="1">
    <source>
        <dbReference type="SAM" id="Phobius"/>
    </source>
</evidence>
<dbReference type="PROSITE" id="PS51257">
    <property type="entry name" value="PROKAR_LIPOPROTEIN"/>
    <property type="match status" value="1"/>
</dbReference>
<protein>
    <submittedName>
        <fullName evidence="2">Uncharacterized protein</fullName>
    </submittedName>
</protein>
<reference evidence="2" key="1">
    <citation type="submission" date="2018-02" db="EMBL/GenBank/DDBJ databases">
        <title>Rhizophora mucronata_Transcriptome.</title>
        <authorList>
            <person name="Meera S.P."/>
            <person name="Sreeshan A."/>
            <person name="Augustine A."/>
        </authorList>
    </citation>
    <scope>NUCLEOTIDE SEQUENCE</scope>
    <source>
        <tissue evidence="2">Leaf</tissue>
    </source>
</reference>
<keyword evidence="1" id="KW-1133">Transmembrane helix</keyword>
<organism evidence="2">
    <name type="scientific">Rhizophora mucronata</name>
    <name type="common">Asiatic mangrove</name>
    <dbReference type="NCBI Taxonomy" id="61149"/>
    <lineage>
        <taxon>Eukaryota</taxon>
        <taxon>Viridiplantae</taxon>
        <taxon>Streptophyta</taxon>
        <taxon>Embryophyta</taxon>
        <taxon>Tracheophyta</taxon>
        <taxon>Spermatophyta</taxon>
        <taxon>Magnoliopsida</taxon>
        <taxon>eudicotyledons</taxon>
        <taxon>Gunneridae</taxon>
        <taxon>Pentapetalae</taxon>
        <taxon>rosids</taxon>
        <taxon>fabids</taxon>
        <taxon>Malpighiales</taxon>
        <taxon>Rhizophoraceae</taxon>
        <taxon>Rhizophora</taxon>
    </lineage>
</organism>
<dbReference type="EMBL" id="GGEC01065402">
    <property type="protein sequence ID" value="MBX45886.1"/>
    <property type="molecule type" value="Transcribed_RNA"/>
</dbReference>